<dbReference type="AlphaFoldDB" id="A0A9P0HQL2"/>
<dbReference type="EMBL" id="OV725082">
    <property type="protein sequence ID" value="CAH1406220.1"/>
    <property type="molecule type" value="Genomic_DNA"/>
</dbReference>
<sequence>MTEPQMQGPEDEDEEKMDPEKRKQLEKQRLKEEKKLQAQRDEEERKYNLRKDLLSKELDYYHSVEEQIRSTLDFTAGVMKENITNAEKEHFWGTFRMKSEWKDFHRNQLLENVKGRTVGEDLVNHVYLESFDQILGSYQEIMLQMLNDFEFQRDRMLKKHWSFLKYAKLKGMETRDDVRTVSYGISDRYERKCQVLAKKQRKFRMKLHNKHLDDTAETAFDLETKAFNLWVQFRTVFGRFRKDWKLAKRLVIFLKLKDREERKEIEKQRKLLNEVQALRKTNSKAEKSFWSEKNKELAAERTKYANAYAQLLHKFQENMKFDENNLTFLSNVSLNIIKEFEKLKEKVEKVLNVKKMCFKYETEEEKIFPTEYVELFKPIMREEFDSAFSMDKLTYRTALVQSHCDHMQTKLDEEMMINQDLKEKLKYVLSQLRPERDLELTLKHYSDI</sequence>
<name>A0A9P0HQL2_NEZVI</name>
<accession>A0A9P0HQL2</accession>
<evidence type="ECO:0000313" key="2">
    <source>
        <dbReference type="EMBL" id="CAH1406220.1"/>
    </source>
</evidence>
<organism evidence="2 3">
    <name type="scientific">Nezara viridula</name>
    <name type="common">Southern green stink bug</name>
    <name type="synonym">Cimex viridulus</name>
    <dbReference type="NCBI Taxonomy" id="85310"/>
    <lineage>
        <taxon>Eukaryota</taxon>
        <taxon>Metazoa</taxon>
        <taxon>Ecdysozoa</taxon>
        <taxon>Arthropoda</taxon>
        <taxon>Hexapoda</taxon>
        <taxon>Insecta</taxon>
        <taxon>Pterygota</taxon>
        <taxon>Neoptera</taxon>
        <taxon>Paraneoptera</taxon>
        <taxon>Hemiptera</taxon>
        <taxon>Heteroptera</taxon>
        <taxon>Panheteroptera</taxon>
        <taxon>Pentatomomorpha</taxon>
        <taxon>Pentatomoidea</taxon>
        <taxon>Pentatomidae</taxon>
        <taxon>Pentatominae</taxon>
        <taxon>Nezara</taxon>
    </lineage>
</organism>
<gene>
    <name evidence="2" type="ORF">NEZAVI_LOCUS14208</name>
</gene>
<feature type="compositionally biased region" description="Basic and acidic residues" evidence="1">
    <location>
        <begin position="18"/>
        <end position="42"/>
    </location>
</feature>
<feature type="region of interest" description="Disordered" evidence="1">
    <location>
        <begin position="1"/>
        <end position="42"/>
    </location>
</feature>
<evidence type="ECO:0000313" key="3">
    <source>
        <dbReference type="Proteomes" id="UP001152798"/>
    </source>
</evidence>
<protein>
    <recommendedName>
        <fullName evidence="4">Dynein regulatory complex protein 1/2 N-terminal domain-containing protein</fullName>
    </recommendedName>
</protein>
<proteinExistence type="predicted"/>
<evidence type="ECO:0008006" key="4">
    <source>
        <dbReference type="Google" id="ProtNLM"/>
    </source>
</evidence>
<keyword evidence="3" id="KW-1185">Reference proteome</keyword>
<evidence type="ECO:0000256" key="1">
    <source>
        <dbReference type="SAM" id="MobiDB-lite"/>
    </source>
</evidence>
<dbReference type="Proteomes" id="UP001152798">
    <property type="component" value="Chromosome 6"/>
</dbReference>
<reference evidence="2" key="1">
    <citation type="submission" date="2022-01" db="EMBL/GenBank/DDBJ databases">
        <authorList>
            <person name="King R."/>
        </authorList>
    </citation>
    <scope>NUCLEOTIDE SEQUENCE</scope>
</reference>
<dbReference type="OrthoDB" id="6615455at2759"/>